<evidence type="ECO:0000256" key="5">
    <source>
        <dbReference type="ARBA" id="ARBA00023136"/>
    </source>
</evidence>
<evidence type="ECO:0000259" key="7">
    <source>
        <dbReference type="Pfam" id="PF12698"/>
    </source>
</evidence>
<accession>A0ABY5GKF3</accession>
<evidence type="ECO:0000256" key="4">
    <source>
        <dbReference type="ARBA" id="ARBA00022989"/>
    </source>
</evidence>
<feature type="transmembrane region" description="Helical" evidence="6">
    <location>
        <begin position="20"/>
        <end position="40"/>
    </location>
</feature>
<dbReference type="PANTHER" id="PTHR30294:SF47">
    <property type="entry name" value="INNER MEMBRANE TRANSPORT PERMEASE YHHJ"/>
    <property type="match status" value="1"/>
</dbReference>
<dbReference type="InterPro" id="IPR051449">
    <property type="entry name" value="ABC-2_transporter_component"/>
</dbReference>
<feature type="transmembrane region" description="Helical" evidence="6">
    <location>
        <begin position="264"/>
        <end position="288"/>
    </location>
</feature>
<comment type="subcellular location">
    <subcellularLocation>
        <location evidence="1">Cell membrane</location>
        <topology evidence="1">Multi-pass membrane protein</topology>
    </subcellularLocation>
</comment>
<gene>
    <name evidence="8" type="ORF">NNL38_22165</name>
</gene>
<sequence>MMHLSQSLRREWQVLAADGWLKALLSWVPPLLFLSVWAVFSAGIARDLPIGVVDLDQSRLSRQAVRYYDASPALAVARAFPSVEQGSAALRSGDIYALVVLAPQLEKQALLGHTPEITTFYNSQFILIAKLVKSAMMQAQGTLNAQLDTLMNLAEGNAVLSQALGKAVPIRTQITPLYNSNNHYGQFLVAGAVPAMWQILMVITTIMVLAAHDRQQSLQTWLKPAPCRRLLGKLLPYTMILWMHGLLFLVALYGVLGWPMHGSWLVLGGAQLLTVLACQGVGALLYLATLDTTRAMSLAAGFTAPAFAFVGVTFPATDMPLLAQVWRSALPVTHYLDVQLHQVNHGQHLSEATPQLLALAAFLLLLGLAVLKARKLAAGSNRQEGVA</sequence>
<evidence type="ECO:0000256" key="6">
    <source>
        <dbReference type="SAM" id="Phobius"/>
    </source>
</evidence>
<dbReference type="Pfam" id="PF12698">
    <property type="entry name" value="ABC2_membrane_3"/>
    <property type="match status" value="1"/>
</dbReference>
<dbReference type="Gene3D" id="3.40.1710.10">
    <property type="entry name" value="abc type-2 transporter like domain"/>
    <property type="match status" value="1"/>
</dbReference>
<dbReference type="Proteomes" id="UP001057998">
    <property type="component" value="Chromosome 2"/>
</dbReference>
<feature type="transmembrane region" description="Helical" evidence="6">
    <location>
        <begin position="187"/>
        <end position="213"/>
    </location>
</feature>
<keyword evidence="4 6" id="KW-1133">Transmembrane helix</keyword>
<reference evidence="8" key="1">
    <citation type="submission" date="2022-07" db="EMBL/GenBank/DDBJ databases">
        <title>Genome sequencing of Photobacterium atrarenae GJH2-4.</title>
        <authorList>
            <person name="Park S.-J."/>
        </authorList>
    </citation>
    <scope>NUCLEOTIDE SEQUENCE</scope>
    <source>
        <strain evidence="8">GJH2-4</strain>
    </source>
</reference>
<evidence type="ECO:0000313" key="8">
    <source>
        <dbReference type="EMBL" id="UTV29717.1"/>
    </source>
</evidence>
<protein>
    <submittedName>
        <fullName evidence="8">ABC transporter permease</fullName>
    </submittedName>
</protein>
<dbReference type="InterPro" id="IPR013525">
    <property type="entry name" value="ABC2_TM"/>
</dbReference>
<evidence type="ECO:0000256" key="1">
    <source>
        <dbReference type="ARBA" id="ARBA00004651"/>
    </source>
</evidence>
<dbReference type="RefSeq" id="WP_255391036.1">
    <property type="nucleotide sequence ID" value="NZ_CP101509.1"/>
</dbReference>
<feature type="transmembrane region" description="Helical" evidence="6">
    <location>
        <begin position="295"/>
        <end position="316"/>
    </location>
</feature>
<evidence type="ECO:0000256" key="3">
    <source>
        <dbReference type="ARBA" id="ARBA00022692"/>
    </source>
</evidence>
<keyword evidence="5 6" id="KW-0472">Membrane</keyword>
<dbReference type="EMBL" id="CP101509">
    <property type="protein sequence ID" value="UTV29717.1"/>
    <property type="molecule type" value="Genomic_DNA"/>
</dbReference>
<feature type="transmembrane region" description="Helical" evidence="6">
    <location>
        <begin position="356"/>
        <end position="373"/>
    </location>
</feature>
<feature type="domain" description="ABC-2 type transporter transmembrane" evidence="7">
    <location>
        <begin position="27"/>
        <end position="371"/>
    </location>
</feature>
<keyword evidence="3 6" id="KW-0812">Transmembrane</keyword>
<evidence type="ECO:0000256" key="2">
    <source>
        <dbReference type="ARBA" id="ARBA00022475"/>
    </source>
</evidence>
<name>A0ABY5GKF3_9GAMM</name>
<dbReference type="PANTHER" id="PTHR30294">
    <property type="entry name" value="MEMBRANE COMPONENT OF ABC TRANSPORTER YHHJ-RELATED"/>
    <property type="match status" value="1"/>
</dbReference>
<evidence type="ECO:0000313" key="9">
    <source>
        <dbReference type="Proteomes" id="UP001057998"/>
    </source>
</evidence>
<proteinExistence type="predicted"/>
<organism evidence="8 9">
    <name type="scientific">Photobacterium atrarenae</name>
    <dbReference type="NCBI Taxonomy" id="865757"/>
    <lineage>
        <taxon>Bacteria</taxon>
        <taxon>Pseudomonadati</taxon>
        <taxon>Pseudomonadota</taxon>
        <taxon>Gammaproteobacteria</taxon>
        <taxon>Vibrionales</taxon>
        <taxon>Vibrionaceae</taxon>
        <taxon>Photobacterium</taxon>
    </lineage>
</organism>
<keyword evidence="9" id="KW-1185">Reference proteome</keyword>
<keyword evidence="2" id="KW-1003">Cell membrane</keyword>
<feature type="transmembrane region" description="Helical" evidence="6">
    <location>
        <begin position="234"/>
        <end position="258"/>
    </location>
</feature>